<evidence type="ECO:0000256" key="2">
    <source>
        <dbReference type="SAM" id="SignalP"/>
    </source>
</evidence>
<organism evidence="3 4">
    <name type="scientific">Arxiozyma heterogenica</name>
    <dbReference type="NCBI Taxonomy" id="278026"/>
    <lineage>
        <taxon>Eukaryota</taxon>
        <taxon>Fungi</taxon>
        <taxon>Dikarya</taxon>
        <taxon>Ascomycota</taxon>
        <taxon>Saccharomycotina</taxon>
        <taxon>Saccharomycetes</taxon>
        <taxon>Saccharomycetales</taxon>
        <taxon>Saccharomycetaceae</taxon>
        <taxon>Arxiozyma</taxon>
    </lineage>
</organism>
<feature type="signal peptide" evidence="2">
    <location>
        <begin position="1"/>
        <end position="17"/>
    </location>
</feature>
<comment type="caution">
    <text evidence="3">The sequence shown here is derived from an EMBL/GenBank/DDBJ whole genome shotgun (WGS) entry which is preliminary data.</text>
</comment>
<evidence type="ECO:0000313" key="3">
    <source>
        <dbReference type="EMBL" id="KAK5773579.1"/>
    </source>
</evidence>
<keyword evidence="2" id="KW-0732">Signal</keyword>
<feature type="chain" id="PRO_5043037377" evidence="2">
    <location>
        <begin position="18"/>
        <end position="277"/>
    </location>
</feature>
<dbReference type="Proteomes" id="UP001306508">
    <property type="component" value="Unassembled WGS sequence"/>
</dbReference>
<dbReference type="GO" id="GO:0031505">
    <property type="term" value="P:fungal-type cell wall organization"/>
    <property type="evidence" value="ECO:0007669"/>
    <property type="project" value="InterPro"/>
</dbReference>
<protein>
    <submittedName>
        <fullName evidence="3">Uncharacterized protein</fullName>
    </submittedName>
</protein>
<dbReference type="AlphaFoldDB" id="A0AAN7ZR83"/>
<evidence type="ECO:0000313" key="4">
    <source>
        <dbReference type="Proteomes" id="UP001306508"/>
    </source>
</evidence>
<sequence>MRLNLLSFLLIIPYVLSALVTDYIVTTNVAGVVSTMTSIYDPEDKITKTKKTTKLTTPLITTSTTTPITPTTPVTTAITTATSKSSKSSKSTKPTTPATTATTKPTTTTKPITTGMVTAVITSSLDNGALTTYTTVIPLASFSTTSYVNSRHRPDPSTSVTPEPLTPVTTLSWQSWATITEGDTTYTTSLSPIIIWITVTTNGALATISTTYIQRFSTQYSTIAQPSSGSIGLGTISGEVGVVKPEHLTTIKYNNAFILQASHPILSICAILLSWLL</sequence>
<name>A0AAN7ZR83_9SACH</name>
<accession>A0AAN7ZR83</accession>
<keyword evidence="4" id="KW-1185">Reference proteome</keyword>
<feature type="region of interest" description="Disordered" evidence="1">
    <location>
        <begin position="79"/>
        <end position="109"/>
    </location>
</feature>
<dbReference type="EMBL" id="JAWIZZ010000073">
    <property type="protein sequence ID" value="KAK5773579.1"/>
    <property type="molecule type" value="Genomic_DNA"/>
</dbReference>
<reference evidence="4" key="1">
    <citation type="submission" date="2023-07" db="EMBL/GenBank/DDBJ databases">
        <title>A draft genome of Kazachstania heterogenica Y-27499.</title>
        <authorList>
            <person name="Donic C."/>
            <person name="Kralova J.S."/>
            <person name="Fidel L."/>
            <person name="Ben-Dor S."/>
            <person name="Jung S."/>
        </authorList>
    </citation>
    <scope>NUCLEOTIDE SEQUENCE [LARGE SCALE GENOMIC DNA]</scope>
    <source>
        <strain evidence="4">Y27499</strain>
    </source>
</reference>
<evidence type="ECO:0000256" key="1">
    <source>
        <dbReference type="SAM" id="MobiDB-lite"/>
    </source>
</evidence>
<dbReference type="Pfam" id="PF17056">
    <property type="entry name" value="KRE1"/>
    <property type="match status" value="1"/>
</dbReference>
<proteinExistence type="predicted"/>
<gene>
    <name evidence="3" type="ORF">RI543_005096</name>
</gene>
<dbReference type="InterPro" id="IPR031452">
    <property type="entry name" value="Kre1"/>
</dbReference>